<dbReference type="InterPro" id="IPR013694">
    <property type="entry name" value="VIT"/>
</dbReference>
<evidence type="ECO:0000313" key="3">
    <source>
        <dbReference type="EMBL" id="PZO36867.1"/>
    </source>
</evidence>
<dbReference type="SUPFAM" id="SSF53300">
    <property type="entry name" value="vWA-like"/>
    <property type="match status" value="1"/>
</dbReference>
<reference evidence="3 4" key="1">
    <citation type="submission" date="2018-04" db="EMBL/GenBank/DDBJ databases">
        <authorList>
            <person name="Go L.Y."/>
            <person name="Mitchell J.A."/>
        </authorList>
    </citation>
    <scope>NUCLEOTIDE SEQUENCE [LARGE SCALE GENOMIC DNA]</scope>
    <source>
        <strain evidence="3">ULC066bin1</strain>
    </source>
</reference>
<sequence length="847" mass="92771">MQQALRSELTMKSIKPIYIAIPVAIALVGAIAHRTLAESTMNKPLPTPSSMITSGIIEPVSDRSVPSQNIKERPVGGLYVQTTDRGRQAFTLTNTDVKGKISGNISRVEVTQTFQNPYDKPLEAIYVFPLPDQAAVDDMEIKIGDRVIKGNIKKREEAKEIYERARQEGRTAGLLEQERDNIFTQSLANIKPGEQIKVTIRYTESLKFEQGDYEFVFPMVVGPRYIPGVAIDASGNTNQVPDASRITPPVLRPETRSGNDISVSLQIDAGVPIRNLYSTSHRIDVKNNGETVELKLANGDNIPNKDLIVRYKVSGDRTKPTVLTTTTDQGAHFASYLIPAIAYRSDQIVPKDVVFLMDTSGSQSGDPIVKSRELMRRFINGLNPNDTFTIIDFSSTTRQLSSYPLQNNAINRQKAMKYIDQVDANGGTELMNGINAVTNFPSPTDGRIRSVVLITDGYIGNDNEVIAAVQKNLKPGNRLYSFGVGSSVNRYLLERIAEMGRGTSRVVRQDEPTQEVAEKFFRQINNPVLTNIQVKWEGEGSAPEIYPSNAPDLFAEQPLVLFGKKSDRANGKLKITGIAAGGERYEQTLDVNFENGNSNLGIAQLWGRARIKDLMNQMFGGEVKSLVDAVTRTALNYRLLSQYTAFVAVSEEVRVNPDGGKVTVQVPVLLPQGVNFGIVSGESADKRASANAPISTIGNQNSSPVSPPASKPFLFSGKDQLQTRLRNEAQDGSIAREALPSPEQQIPNSKIQVVSITGLTGVDVAIAQQAIEQQLRSMSVPAGFNGTAIFEISLQNGRLTRIIFDDIASTLKDKTFVDMLKRSLQNVVLPSTAKGTIRLTLDVTSTK</sequence>
<evidence type="ECO:0000313" key="4">
    <source>
        <dbReference type="Proteomes" id="UP000249467"/>
    </source>
</evidence>
<dbReference type="InterPro" id="IPR036465">
    <property type="entry name" value="vWFA_dom_sf"/>
</dbReference>
<dbReference type="AlphaFoldDB" id="A0A2W4W047"/>
<accession>A0A2W4W047</accession>
<name>A0A2W4W047_9CYAN</name>
<dbReference type="PROSITE" id="PS51468">
    <property type="entry name" value="VIT"/>
    <property type="match status" value="1"/>
</dbReference>
<organism evidence="3 4">
    <name type="scientific">Pseudanabaena frigida</name>
    <dbReference type="NCBI Taxonomy" id="945775"/>
    <lineage>
        <taxon>Bacteria</taxon>
        <taxon>Bacillati</taxon>
        <taxon>Cyanobacteriota</taxon>
        <taxon>Cyanophyceae</taxon>
        <taxon>Pseudanabaenales</taxon>
        <taxon>Pseudanabaenaceae</taxon>
        <taxon>Pseudanabaena</taxon>
    </lineage>
</organism>
<dbReference type="SMART" id="SM00327">
    <property type="entry name" value="VWA"/>
    <property type="match status" value="1"/>
</dbReference>
<feature type="domain" description="VWFA" evidence="1">
    <location>
        <begin position="352"/>
        <end position="524"/>
    </location>
</feature>
<dbReference type="SMART" id="SM00609">
    <property type="entry name" value="VIT"/>
    <property type="match status" value="1"/>
</dbReference>
<gene>
    <name evidence="3" type="ORF">DCF19_20260</name>
</gene>
<dbReference type="Proteomes" id="UP000249467">
    <property type="component" value="Unassembled WGS sequence"/>
</dbReference>
<dbReference type="Pfam" id="PF08487">
    <property type="entry name" value="VIT"/>
    <property type="match status" value="1"/>
</dbReference>
<dbReference type="Pfam" id="PF13768">
    <property type="entry name" value="VWA_3"/>
    <property type="match status" value="1"/>
</dbReference>
<dbReference type="PANTHER" id="PTHR45737:SF6">
    <property type="entry name" value="VON WILLEBRAND FACTOR A DOMAIN-CONTAINING PROTEIN 5A"/>
    <property type="match status" value="1"/>
</dbReference>
<dbReference type="InterPro" id="IPR002035">
    <property type="entry name" value="VWF_A"/>
</dbReference>
<evidence type="ECO:0000259" key="1">
    <source>
        <dbReference type="PROSITE" id="PS50234"/>
    </source>
</evidence>
<dbReference type="PANTHER" id="PTHR45737">
    <property type="entry name" value="VON WILLEBRAND FACTOR A DOMAIN-CONTAINING PROTEIN 5A"/>
    <property type="match status" value="1"/>
</dbReference>
<feature type="domain" description="VIT" evidence="2">
    <location>
        <begin position="76"/>
        <end position="204"/>
    </location>
</feature>
<protein>
    <submittedName>
        <fullName evidence="3">Trypsin</fullName>
    </submittedName>
</protein>
<dbReference type="NCBIfam" id="NF033769">
    <property type="entry name" value="after_VWA_1"/>
    <property type="match status" value="1"/>
</dbReference>
<dbReference type="EMBL" id="QBML01000036">
    <property type="protein sequence ID" value="PZO36867.1"/>
    <property type="molecule type" value="Genomic_DNA"/>
</dbReference>
<dbReference type="PROSITE" id="PS50234">
    <property type="entry name" value="VWFA"/>
    <property type="match status" value="1"/>
</dbReference>
<dbReference type="Gene3D" id="3.40.50.410">
    <property type="entry name" value="von Willebrand factor, type A domain"/>
    <property type="match status" value="1"/>
</dbReference>
<reference evidence="3 4" key="2">
    <citation type="submission" date="2018-06" db="EMBL/GenBank/DDBJ databases">
        <title>Metagenomic assembly of (sub)arctic Cyanobacteria and their associated microbiome from non-axenic cultures.</title>
        <authorList>
            <person name="Baurain D."/>
        </authorList>
    </citation>
    <scope>NUCLEOTIDE SEQUENCE [LARGE SCALE GENOMIC DNA]</scope>
    <source>
        <strain evidence="3">ULC066bin1</strain>
    </source>
</reference>
<proteinExistence type="predicted"/>
<evidence type="ECO:0000259" key="2">
    <source>
        <dbReference type="PROSITE" id="PS51468"/>
    </source>
</evidence>
<comment type="caution">
    <text evidence="3">The sequence shown here is derived from an EMBL/GenBank/DDBJ whole genome shotgun (WGS) entry which is preliminary data.</text>
</comment>